<protein>
    <recommendedName>
        <fullName evidence="3">DUF1214 domain-containing protein</fullName>
    </recommendedName>
</protein>
<dbReference type="EMBL" id="JAQQLI010000057">
    <property type="protein sequence ID" value="MDC7788985.1"/>
    <property type="molecule type" value="Genomic_DNA"/>
</dbReference>
<name>A0ABT5JGZ2_RHOTP</name>
<dbReference type="Proteomes" id="UP001165652">
    <property type="component" value="Unassembled WGS sequence"/>
</dbReference>
<reference evidence="1" key="2">
    <citation type="submission" date="2023-02" db="EMBL/GenBank/DDBJ databases">
        <authorList>
            <person name="Rayyan A."/>
            <person name="Meyer T."/>
            <person name="Kyndt J.A."/>
        </authorList>
    </citation>
    <scope>NUCLEOTIDE SEQUENCE</scope>
    <source>
        <strain evidence="1">DSM 9987</strain>
    </source>
</reference>
<evidence type="ECO:0000313" key="1">
    <source>
        <dbReference type="EMBL" id="MDC7788985.1"/>
    </source>
</evidence>
<keyword evidence="2" id="KW-1185">Reference proteome</keyword>
<evidence type="ECO:0008006" key="3">
    <source>
        <dbReference type="Google" id="ProtNLM"/>
    </source>
</evidence>
<sequence>MQLPALPITAVALGALSFYLAGLATGAVTLVGWQSGNAVSRGLVVESSGLASTFGPLPVYLPAGRAVRADYTVDAKIGALWLVVRQPFWSTIRASAHVAGERRGSIVFVAREAGWYTVSVDTSTTFGRTCHAPGTGMVDILTGRDGCPHYDVRWSVSWHLADGRDAGTDHLTVPIAGADEPVPHARVGP</sequence>
<organism evidence="1 2">
    <name type="scientific">Rhodoplanes tepidamans</name>
    <name type="common">Rhodoplanes cryptolactis</name>
    <dbReference type="NCBI Taxonomy" id="200616"/>
    <lineage>
        <taxon>Bacteria</taxon>
        <taxon>Pseudomonadati</taxon>
        <taxon>Pseudomonadota</taxon>
        <taxon>Alphaproteobacteria</taxon>
        <taxon>Hyphomicrobiales</taxon>
        <taxon>Nitrobacteraceae</taxon>
        <taxon>Rhodoplanes</taxon>
    </lineage>
</organism>
<comment type="caution">
    <text evidence="1">The sequence shown here is derived from an EMBL/GenBank/DDBJ whole genome shotgun (WGS) entry which is preliminary data.</text>
</comment>
<evidence type="ECO:0000313" key="2">
    <source>
        <dbReference type="Proteomes" id="UP001165652"/>
    </source>
</evidence>
<accession>A0ABT5JGZ2</accession>
<proteinExistence type="predicted"/>
<dbReference type="RefSeq" id="WP_272779816.1">
    <property type="nucleotide sequence ID" value="NZ_JAQQLI010000057.1"/>
</dbReference>
<gene>
    <name evidence="1" type="ORF">PQJ73_25160</name>
</gene>
<reference evidence="1" key="1">
    <citation type="journal article" date="2023" name="Microbiol Resour">
        <title>Genome Sequences of Rhodoplanes serenus and Two Thermotolerant Strains, Rhodoplanes tepidamans and 'Rhodoplanes cryptolactis,' Further Refine the Genus.</title>
        <authorList>
            <person name="Rayyan A.A."/>
            <person name="Kyndt J.A."/>
        </authorList>
    </citation>
    <scope>NUCLEOTIDE SEQUENCE</scope>
    <source>
        <strain evidence="1">DSM 9987</strain>
    </source>
</reference>